<accession>A0A0L0DCM4</accession>
<dbReference type="EMBL" id="GL349459">
    <property type="protein sequence ID" value="KNC50067.1"/>
    <property type="molecule type" value="Genomic_DNA"/>
</dbReference>
<feature type="signal peptide" evidence="1">
    <location>
        <begin position="1"/>
        <end position="20"/>
    </location>
</feature>
<evidence type="ECO:0000313" key="2">
    <source>
        <dbReference type="EMBL" id="KNC50067.1"/>
    </source>
</evidence>
<organism evidence="2 3">
    <name type="scientific">Thecamonas trahens ATCC 50062</name>
    <dbReference type="NCBI Taxonomy" id="461836"/>
    <lineage>
        <taxon>Eukaryota</taxon>
        <taxon>Apusozoa</taxon>
        <taxon>Apusomonadida</taxon>
        <taxon>Apusomonadidae</taxon>
        <taxon>Thecamonas</taxon>
    </lineage>
</organism>
<gene>
    <name evidence="2" type="ORF">AMSG_05832</name>
</gene>
<name>A0A0L0DCM4_THETB</name>
<keyword evidence="3" id="KW-1185">Reference proteome</keyword>
<protein>
    <submittedName>
        <fullName evidence="2">Uncharacterized protein</fullName>
    </submittedName>
</protein>
<keyword evidence="1" id="KW-0732">Signal</keyword>
<proteinExistence type="predicted"/>
<dbReference type="RefSeq" id="XP_013757231.1">
    <property type="nucleotide sequence ID" value="XM_013901777.1"/>
</dbReference>
<dbReference type="Proteomes" id="UP000054408">
    <property type="component" value="Unassembled WGS sequence"/>
</dbReference>
<feature type="chain" id="PRO_5005537374" evidence="1">
    <location>
        <begin position="21"/>
        <end position="208"/>
    </location>
</feature>
<dbReference type="GeneID" id="25565153"/>
<reference evidence="2 3" key="1">
    <citation type="submission" date="2010-05" db="EMBL/GenBank/DDBJ databases">
        <title>The Genome Sequence of Thecamonas trahens ATCC 50062.</title>
        <authorList>
            <consortium name="The Broad Institute Genome Sequencing Platform"/>
            <person name="Russ C."/>
            <person name="Cuomo C."/>
            <person name="Shea T."/>
            <person name="Young S.K."/>
            <person name="Zeng Q."/>
            <person name="Koehrsen M."/>
            <person name="Haas B."/>
            <person name="Borodovsky M."/>
            <person name="Guigo R."/>
            <person name="Alvarado L."/>
            <person name="Berlin A."/>
            <person name="Bochicchio J."/>
            <person name="Borenstein D."/>
            <person name="Chapman S."/>
            <person name="Chen Z."/>
            <person name="Freedman E."/>
            <person name="Gellesch M."/>
            <person name="Goldberg J."/>
            <person name="Griggs A."/>
            <person name="Gujja S."/>
            <person name="Heilman E."/>
            <person name="Heiman D."/>
            <person name="Hepburn T."/>
            <person name="Howarth C."/>
            <person name="Jen D."/>
            <person name="Larson L."/>
            <person name="Mehta T."/>
            <person name="Park D."/>
            <person name="Pearson M."/>
            <person name="Roberts A."/>
            <person name="Saif S."/>
            <person name="Shenoy N."/>
            <person name="Sisk P."/>
            <person name="Stolte C."/>
            <person name="Sykes S."/>
            <person name="Thomson T."/>
            <person name="Walk T."/>
            <person name="White J."/>
            <person name="Yandava C."/>
            <person name="Burger G."/>
            <person name="Gray M.W."/>
            <person name="Holland P.W.H."/>
            <person name="King N."/>
            <person name="Lang F.B.F."/>
            <person name="Roger A.J."/>
            <person name="Ruiz-Trillo I."/>
            <person name="Lander E."/>
            <person name="Nusbaum C."/>
        </authorList>
    </citation>
    <scope>NUCLEOTIDE SEQUENCE [LARGE SCALE GENOMIC DNA]</scope>
    <source>
        <strain evidence="2 3">ATCC 50062</strain>
    </source>
</reference>
<dbReference type="AlphaFoldDB" id="A0A0L0DCM4"/>
<sequence>MHPLLPVLLALLAIATAAHARALASGSSTFWYSLLDSNSVSIECSSSQPQPCPNQATVLFARNASSEVSYDSGGSCTARCLHGRLCAGSGNVHCSTTPPNLLARMADAREAGLCPAAPPSSPEAMRTLADAAVARANARHRPRRQPRGSATLYVYEISAEARLLFCWGGNPLWMIESTPVGGVSLVFTSYAPSPRAGVSYDVPSGCIC</sequence>
<evidence type="ECO:0000313" key="3">
    <source>
        <dbReference type="Proteomes" id="UP000054408"/>
    </source>
</evidence>
<evidence type="ECO:0000256" key="1">
    <source>
        <dbReference type="SAM" id="SignalP"/>
    </source>
</evidence>